<dbReference type="Proteomes" id="UP001626550">
    <property type="component" value="Unassembled WGS sequence"/>
</dbReference>
<evidence type="ECO:0000313" key="5">
    <source>
        <dbReference type="Proteomes" id="UP001626550"/>
    </source>
</evidence>
<reference evidence="4 5" key="1">
    <citation type="submission" date="2024-11" db="EMBL/GenBank/DDBJ databases">
        <title>Adaptive evolution of stress response genes in parasites aligns with host niche diversity.</title>
        <authorList>
            <person name="Hahn C."/>
            <person name="Resl P."/>
        </authorList>
    </citation>
    <scope>NUCLEOTIDE SEQUENCE [LARGE SCALE GENOMIC DNA]</scope>
    <source>
        <strain evidence="4">EGGRZ-B1_66</strain>
        <tissue evidence="4">Body</tissue>
    </source>
</reference>
<dbReference type="PANTHER" id="PTHR43963:SF6">
    <property type="entry name" value="CHAIN DEHYDROGENASE FAMILY PROTEIN, PUTATIVE (AFU_ORTHOLOGUE AFUA_3G15350)-RELATED"/>
    <property type="match status" value="1"/>
</dbReference>
<evidence type="ECO:0000256" key="2">
    <source>
        <dbReference type="ARBA" id="ARBA00022857"/>
    </source>
</evidence>
<name>A0ABD2Q1R6_9PLAT</name>
<comment type="caution">
    <text evidence="4">The sequence shown here is derived from an EMBL/GenBank/DDBJ whole genome shotgun (WGS) entry which is preliminary data.</text>
</comment>
<protein>
    <submittedName>
        <fullName evidence="4">Carbonyl reductase [NADPH] 3</fullName>
    </submittedName>
</protein>
<proteinExistence type="inferred from homology"/>
<dbReference type="PANTHER" id="PTHR43963">
    <property type="entry name" value="CARBONYL REDUCTASE 1-RELATED"/>
    <property type="match status" value="1"/>
</dbReference>
<keyword evidence="2" id="KW-0521">NADP</keyword>
<dbReference type="Pfam" id="PF00106">
    <property type="entry name" value="adh_short"/>
    <property type="match status" value="1"/>
</dbReference>
<dbReference type="AlphaFoldDB" id="A0ABD2Q1R6"/>
<dbReference type="InterPro" id="IPR036291">
    <property type="entry name" value="NAD(P)-bd_dom_sf"/>
</dbReference>
<dbReference type="EMBL" id="JBJKFK010001265">
    <property type="protein sequence ID" value="KAL3313575.1"/>
    <property type="molecule type" value="Genomic_DNA"/>
</dbReference>
<dbReference type="InterPro" id="IPR002347">
    <property type="entry name" value="SDR_fam"/>
</dbReference>
<comment type="similarity">
    <text evidence="1">Belongs to the short-chain dehydrogenases/reductases (SDR) family.</text>
</comment>
<evidence type="ECO:0000256" key="3">
    <source>
        <dbReference type="ARBA" id="ARBA00023002"/>
    </source>
</evidence>
<organism evidence="4 5">
    <name type="scientific">Cichlidogyrus casuarinus</name>
    <dbReference type="NCBI Taxonomy" id="1844966"/>
    <lineage>
        <taxon>Eukaryota</taxon>
        <taxon>Metazoa</taxon>
        <taxon>Spiralia</taxon>
        <taxon>Lophotrochozoa</taxon>
        <taxon>Platyhelminthes</taxon>
        <taxon>Monogenea</taxon>
        <taxon>Monopisthocotylea</taxon>
        <taxon>Dactylogyridea</taxon>
        <taxon>Ancyrocephalidae</taxon>
        <taxon>Cichlidogyrus</taxon>
    </lineage>
</organism>
<evidence type="ECO:0000256" key="1">
    <source>
        <dbReference type="ARBA" id="ARBA00006484"/>
    </source>
</evidence>
<keyword evidence="5" id="KW-1185">Reference proteome</keyword>
<dbReference type="Gene3D" id="3.40.50.720">
    <property type="entry name" value="NAD(P)-binding Rossmann-like Domain"/>
    <property type="match status" value="1"/>
</dbReference>
<dbReference type="PRINTS" id="PR00081">
    <property type="entry name" value="GDHRDH"/>
</dbReference>
<sequence length="114" mass="12520">MVNVAVVTGANKGIGYGIVENFVKNLPSQSWVIYLTSRNTELGQASFTKLQNAGASNLKYHQLDITVPESRKNFIQFLKNSHPEGVKVWINNAAIAFKNDAPNPMGEQAEVTTK</sequence>
<gene>
    <name evidence="4" type="primary">CBR3_1</name>
    <name evidence="4" type="ORF">Ciccas_007823</name>
</gene>
<dbReference type="SUPFAM" id="SSF51735">
    <property type="entry name" value="NAD(P)-binding Rossmann-fold domains"/>
    <property type="match status" value="1"/>
</dbReference>
<dbReference type="GO" id="GO:0016491">
    <property type="term" value="F:oxidoreductase activity"/>
    <property type="evidence" value="ECO:0007669"/>
    <property type="project" value="UniProtKB-KW"/>
</dbReference>
<accession>A0ABD2Q1R6</accession>
<keyword evidence="3" id="KW-0560">Oxidoreductase</keyword>
<evidence type="ECO:0000313" key="4">
    <source>
        <dbReference type="EMBL" id="KAL3313575.1"/>
    </source>
</evidence>